<gene>
    <name evidence="4 5" type="primary">hypA</name>
    <name evidence="5" type="ORF">IAB06_08165</name>
</gene>
<feature type="binding site" evidence="4">
    <location>
        <position position="89"/>
    </location>
    <ligand>
        <name>Zn(2+)</name>
        <dbReference type="ChEBI" id="CHEBI:29105"/>
    </ligand>
</feature>
<keyword evidence="1 4" id="KW-0533">Nickel</keyword>
<dbReference type="Gene3D" id="3.30.2320.80">
    <property type="match status" value="1"/>
</dbReference>
<comment type="similarity">
    <text evidence="4">Belongs to the HypA/HybF family.</text>
</comment>
<dbReference type="AlphaFoldDB" id="A0A9D1MR99"/>
<name>A0A9D1MR99_9FIRM</name>
<comment type="caution">
    <text evidence="5">The sequence shown here is derived from an EMBL/GenBank/DDBJ whole genome shotgun (WGS) entry which is preliminary data.</text>
</comment>
<reference evidence="5" key="1">
    <citation type="submission" date="2020-10" db="EMBL/GenBank/DDBJ databases">
        <authorList>
            <person name="Gilroy R."/>
        </authorList>
    </citation>
    <scope>NUCLEOTIDE SEQUENCE</scope>
    <source>
        <strain evidence="5">CHK160-1198</strain>
    </source>
</reference>
<protein>
    <recommendedName>
        <fullName evidence="4">Hydrogenase maturation factor HypA</fullName>
    </recommendedName>
</protein>
<dbReference type="InterPro" id="IPR000688">
    <property type="entry name" value="HypA/HybF"/>
</dbReference>
<feature type="binding site" evidence="4">
    <location>
        <position position="76"/>
    </location>
    <ligand>
        <name>Zn(2+)</name>
        <dbReference type="ChEBI" id="CHEBI:29105"/>
    </ligand>
</feature>
<feature type="binding site" evidence="4">
    <location>
        <position position="92"/>
    </location>
    <ligand>
        <name>Zn(2+)</name>
        <dbReference type="ChEBI" id="CHEBI:29105"/>
    </ligand>
</feature>
<dbReference type="GO" id="GO:0051604">
    <property type="term" value="P:protein maturation"/>
    <property type="evidence" value="ECO:0007669"/>
    <property type="project" value="InterPro"/>
</dbReference>
<comment type="function">
    <text evidence="4">Involved in the maturation of [NiFe] hydrogenases. Required for nickel insertion into the metal center of the hydrogenase.</text>
</comment>
<dbReference type="PIRSF" id="PIRSF004761">
    <property type="entry name" value="Hydrgn_mat_HypA"/>
    <property type="match status" value="1"/>
</dbReference>
<feature type="binding site" evidence="4">
    <location>
        <position position="73"/>
    </location>
    <ligand>
        <name>Zn(2+)</name>
        <dbReference type="ChEBI" id="CHEBI:29105"/>
    </ligand>
</feature>
<keyword evidence="2 4" id="KW-0479">Metal-binding</keyword>
<reference evidence="5" key="2">
    <citation type="journal article" date="2021" name="PeerJ">
        <title>Extensive microbial diversity within the chicken gut microbiome revealed by metagenomics and culture.</title>
        <authorList>
            <person name="Gilroy R."/>
            <person name="Ravi A."/>
            <person name="Getino M."/>
            <person name="Pursley I."/>
            <person name="Horton D.L."/>
            <person name="Alikhan N.F."/>
            <person name="Baker D."/>
            <person name="Gharbi K."/>
            <person name="Hall N."/>
            <person name="Watson M."/>
            <person name="Adriaenssens E.M."/>
            <person name="Foster-Nyarko E."/>
            <person name="Jarju S."/>
            <person name="Secka A."/>
            <person name="Antonio M."/>
            <person name="Oren A."/>
            <person name="Chaudhuri R.R."/>
            <person name="La Ragione R."/>
            <person name="Hildebrand F."/>
            <person name="Pallen M.J."/>
        </authorList>
    </citation>
    <scope>NUCLEOTIDE SEQUENCE</scope>
    <source>
        <strain evidence="5">CHK160-1198</strain>
    </source>
</reference>
<dbReference type="GO" id="GO:0016151">
    <property type="term" value="F:nickel cation binding"/>
    <property type="evidence" value="ECO:0007669"/>
    <property type="project" value="UniProtKB-UniRule"/>
</dbReference>
<dbReference type="NCBIfam" id="TIGR00100">
    <property type="entry name" value="hypA"/>
    <property type="match status" value="1"/>
</dbReference>
<sequence length="119" mass="13410">MHEYPITVRIIKIAEDHARKHDATAVKKINLVVGDYSGYVASSIELYFEIIAADTLCATAKLDITRIRPELQCTNCNKNFLREPFSFTCPLCGGEGRPTKIGREFYIKSIEIEQNEGEA</sequence>
<dbReference type="EMBL" id="DVNI01000135">
    <property type="protein sequence ID" value="HIU64989.1"/>
    <property type="molecule type" value="Genomic_DNA"/>
</dbReference>
<evidence type="ECO:0000313" key="5">
    <source>
        <dbReference type="EMBL" id="HIU64989.1"/>
    </source>
</evidence>
<feature type="binding site" evidence="4">
    <location>
        <position position="2"/>
    </location>
    <ligand>
        <name>Ni(2+)</name>
        <dbReference type="ChEBI" id="CHEBI:49786"/>
    </ligand>
</feature>
<dbReference type="Proteomes" id="UP000824099">
    <property type="component" value="Unassembled WGS sequence"/>
</dbReference>
<evidence type="ECO:0000313" key="6">
    <source>
        <dbReference type="Proteomes" id="UP000824099"/>
    </source>
</evidence>
<dbReference type="GO" id="GO:0008270">
    <property type="term" value="F:zinc ion binding"/>
    <property type="evidence" value="ECO:0007669"/>
    <property type="project" value="UniProtKB-UniRule"/>
</dbReference>
<proteinExistence type="inferred from homology"/>
<accession>A0A9D1MR99</accession>
<evidence type="ECO:0000256" key="4">
    <source>
        <dbReference type="HAMAP-Rule" id="MF_00213"/>
    </source>
</evidence>
<dbReference type="Pfam" id="PF01155">
    <property type="entry name" value="HypA"/>
    <property type="match status" value="1"/>
</dbReference>
<organism evidence="5 6">
    <name type="scientific">Candidatus Avacidaminococcus intestinavium</name>
    <dbReference type="NCBI Taxonomy" id="2840684"/>
    <lineage>
        <taxon>Bacteria</taxon>
        <taxon>Bacillati</taxon>
        <taxon>Bacillota</taxon>
        <taxon>Negativicutes</taxon>
        <taxon>Acidaminococcales</taxon>
        <taxon>Acidaminococcaceae</taxon>
        <taxon>Acidaminococcaceae incertae sedis</taxon>
        <taxon>Candidatus Avacidaminococcus</taxon>
    </lineage>
</organism>
<dbReference type="PANTHER" id="PTHR34535:SF3">
    <property type="entry name" value="HYDROGENASE MATURATION FACTOR HYPA"/>
    <property type="match status" value="1"/>
</dbReference>
<dbReference type="HAMAP" id="MF_00213">
    <property type="entry name" value="HypA_HybF"/>
    <property type="match status" value="1"/>
</dbReference>
<evidence type="ECO:0000256" key="2">
    <source>
        <dbReference type="ARBA" id="ARBA00022723"/>
    </source>
</evidence>
<evidence type="ECO:0000256" key="1">
    <source>
        <dbReference type="ARBA" id="ARBA00022596"/>
    </source>
</evidence>
<evidence type="ECO:0000256" key="3">
    <source>
        <dbReference type="ARBA" id="ARBA00022833"/>
    </source>
</evidence>
<dbReference type="PANTHER" id="PTHR34535">
    <property type="entry name" value="HYDROGENASE MATURATION FACTOR HYPA"/>
    <property type="match status" value="1"/>
</dbReference>
<keyword evidence="3 4" id="KW-0862">Zinc</keyword>